<comment type="caution">
    <text evidence="1">The sequence shown here is derived from an EMBL/GenBank/DDBJ whole genome shotgun (WGS) entry which is preliminary data.</text>
</comment>
<gene>
    <name evidence="1" type="ORF">GJU40_19115</name>
</gene>
<name>A0A7X2J2F6_9BACI</name>
<accession>A0A7X2J2F6</accession>
<protein>
    <submittedName>
        <fullName evidence="1">Uncharacterized protein</fullName>
    </submittedName>
</protein>
<evidence type="ECO:0000313" key="1">
    <source>
        <dbReference type="EMBL" id="MRX74236.1"/>
    </source>
</evidence>
<dbReference type="EMBL" id="WKKI01000071">
    <property type="protein sequence ID" value="MRX74236.1"/>
    <property type="molecule type" value="Genomic_DNA"/>
</dbReference>
<organism evidence="1 2">
    <name type="scientific">Metabacillus lacus</name>
    <dbReference type="NCBI Taxonomy" id="1983721"/>
    <lineage>
        <taxon>Bacteria</taxon>
        <taxon>Bacillati</taxon>
        <taxon>Bacillota</taxon>
        <taxon>Bacilli</taxon>
        <taxon>Bacillales</taxon>
        <taxon>Bacillaceae</taxon>
        <taxon>Metabacillus</taxon>
    </lineage>
</organism>
<reference evidence="1 2" key="1">
    <citation type="submission" date="2019-11" db="EMBL/GenBank/DDBJ databases">
        <title>Bacillus lacus genome.</title>
        <authorList>
            <person name="Allen C.J."/>
            <person name="Newman J.D."/>
        </authorList>
    </citation>
    <scope>NUCLEOTIDE SEQUENCE [LARGE SCALE GENOMIC DNA]</scope>
    <source>
        <strain evidence="1 2">KCTC 33946</strain>
    </source>
</reference>
<keyword evidence="2" id="KW-1185">Reference proteome</keyword>
<proteinExistence type="predicted"/>
<dbReference type="RefSeq" id="WP_154309690.1">
    <property type="nucleotide sequence ID" value="NZ_WKKI01000071.1"/>
</dbReference>
<dbReference type="AlphaFoldDB" id="A0A7X2J2F6"/>
<sequence>MKMEILQIKELYKQLITILNKESDNEVNDLIKQLAMGLTLIDECFYNHPEETNLNQLYLQLTEIYKNINQPRVGLSDYFIWRDDYGERIKANECLDFIKASLHKVFIDHEFNEYEKRVKK</sequence>
<dbReference type="OrthoDB" id="2003057at2"/>
<evidence type="ECO:0000313" key="2">
    <source>
        <dbReference type="Proteomes" id="UP000448867"/>
    </source>
</evidence>
<dbReference type="Proteomes" id="UP000448867">
    <property type="component" value="Unassembled WGS sequence"/>
</dbReference>